<reference evidence="2 3" key="1">
    <citation type="submission" date="2018-07" db="EMBL/GenBank/DDBJ databases">
        <title>The complete nuclear genome of the prasinophyte Chloropicon primus (CCMP1205).</title>
        <authorList>
            <person name="Pombert J.-F."/>
            <person name="Otis C."/>
            <person name="Turmel M."/>
            <person name="Lemieux C."/>
        </authorList>
    </citation>
    <scope>NUCLEOTIDE SEQUENCE [LARGE SCALE GENOMIC DNA]</scope>
    <source>
        <strain evidence="2 3">CCMP1205</strain>
    </source>
</reference>
<dbReference type="InterPro" id="IPR039586">
    <property type="entry name" value="CFAP46"/>
</dbReference>
<feature type="compositionally biased region" description="Acidic residues" evidence="1">
    <location>
        <begin position="571"/>
        <end position="592"/>
    </location>
</feature>
<feature type="region of interest" description="Disordered" evidence="1">
    <location>
        <begin position="557"/>
        <end position="592"/>
    </location>
</feature>
<dbReference type="GO" id="GO:0035082">
    <property type="term" value="P:axoneme assembly"/>
    <property type="evidence" value="ECO:0007669"/>
    <property type="project" value="InterPro"/>
</dbReference>
<dbReference type="PANTHER" id="PTHR15977">
    <property type="entry name" value="CILIA- AND FLAGELLA-ASSOCIATED PROTEIN 46"/>
    <property type="match status" value="1"/>
</dbReference>
<feature type="region of interest" description="Disordered" evidence="1">
    <location>
        <begin position="1993"/>
        <end position="2017"/>
    </location>
</feature>
<evidence type="ECO:0000313" key="2">
    <source>
        <dbReference type="EMBL" id="QDZ19152.1"/>
    </source>
</evidence>
<dbReference type="GO" id="GO:0060294">
    <property type="term" value="P:cilium movement involved in cell motility"/>
    <property type="evidence" value="ECO:0007669"/>
    <property type="project" value="InterPro"/>
</dbReference>
<evidence type="ECO:0000256" key="1">
    <source>
        <dbReference type="SAM" id="MobiDB-lite"/>
    </source>
</evidence>
<feature type="region of interest" description="Disordered" evidence="1">
    <location>
        <begin position="2059"/>
        <end position="2081"/>
    </location>
</feature>
<proteinExistence type="predicted"/>
<accession>A0A5B8MID6</accession>
<dbReference type="PANTHER" id="PTHR15977:SF15">
    <property type="entry name" value="CILIA- AND FLAGELLA-ASSOCIATED PROTEIN 46"/>
    <property type="match status" value="1"/>
</dbReference>
<dbReference type="OrthoDB" id="68437at2759"/>
<name>A0A5B8MID6_9CHLO</name>
<protein>
    <submittedName>
        <fullName evidence="2">Uncharacterized protein</fullName>
    </submittedName>
</protein>
<sequence length="2351" mass="262698">MHPRGNALHEKLRAALEGRDAKLLREAFGDICSVMTEPEIFQPKCLPYGTPSCISALVICSECALKLGDIDIAEHCNVKYFEHSHQYVQQGEEGCVKPIAIENQWKIRALYIAGILQYEKNKHKKGQKLRDSVLSALQNIVDGITAARKSNRYKFLVYNGSIHFWQIGRCLMKEGVRFMLQPLGKVVVDALADLPEGKEDWKASCLVNYSLCLQEIGKLDEAIQVVTEACQCVTKSTNVGLKSLTLGLKTHLLQKAGKISDKDKKTGDEESEALILLQAVKSSKLSPEETEKSLNELLEKVKGSEAANDFVANIGWVAYTQGAMGIAESSALVAKENAKDPLARLRADLTLQALELHQADPGKAHRKNVEAISKFDETLSSLIRIGDASAIQDCCILIWNAGLVLQKPTSRKFIMHPFSNAVSILDKMGSPLVKLRVQFHLELTKGSLENNYLSNAAKHADKGYHLYETFLNKGQGDKGNGSQTTLAKTITELKKIVDMKSNKQVDKIDPYAADKELDYGKLGDCVIQAVENALNAKSQVEKEEILTEAMHLVDNATRSQAEAEDAKPESSEEAEEGEDAEGSQEEAQEEKELQPEEIDLMQKQVVLWGHIVQSAWAAKLDKIVRNAAMHVFPEFRFQKETHPEAIKVQISASYADAESCMFTLHNKGLRLDPPVGTNPIDANPGKPPEEIATDDDLLVRACSQFIRGVKLSISLGNYTRALNGAIYIWNAFSSYIDITSGEEYDKIVPIMSVLLKQLLKIPRDKQDKELLCKICNTLACGLEHKVLISWSTSSSRSYQVLLIELSKHKTLNLSDQDTKLVEEALESCESVISMLGEDCDSLLFATCARLVRLSGKSPTVKPGQAFESTRENISFVVHVIEQTQNKILVGRTRKEALKDAIKAVTKLKKPFYDLLVQIARVSLEMNETHAAIESSEECLKMLELANIKDGSVKQTDRTKYEWYIASACEMMGGEASLQVRQLDKQERSVQLHIYKIAGDKFLKAVKYAYYANHQDMVLRAGRLFWNSVLSLMNNPEERRLIVESLEEMFSYIDSSAIYSKDRNLCVLVVRALLESYTEEGSWDQGLKRLTAAFRILPQSEHLSLWKTRTYLLINAGLNPMNDDVKDHSEDIKAELWLIVARNSYNREDQYSAYLEACNCFPQDPIKSAKYWLTLAEWLLEQSVPQGDITHVLNKASSLLLTATSSKAAPSADKIICRTGEPDIFLEGCSICQISVLLHLFVLKMQVVATYKERHYMAMCATACCKYLMLNGFHASCVRGNSTSESTFPHKWDEWVKTFLEEDAPRDWIVCVQEELLYKGSAIYKDLKSLADALFEMKDYGYGLKVSWLLVLVEEALGDECETLGYIYASKIFKAAGMPETVKTVEGLIERKLEELKNRNLPAADLIAQEDEGIQSWSPVLTFLAYVEHYMSRDMFSFAAKLLMFVKEKFNVADSATSVQLKFYLLAAKIEVSFNRFESAALNLAKVRDVGKVRGSLKFWKDYIALYIDVKLGQGQVSQQLHTDLENVRSILQMVSDNRSNTIASYETKETLAQLYRRDAELYFLEASEMEKSRRSADKAKQKYFEAFSMLDCACEALKETGSPLYIEVELLHVKALWRKAKEDKSKDILQLIVELLSNSEKQLIEILQCKLGHADSKDVNGVHSRANGFMPYFRNLGEIRAILGVARLQIDVLTENYNDGKWDHLPSFPKVDGKDAACVEEFLSENLGSVAGRAIMATSELAGLLADDSYQLCAEITKYRALALSLFGLSMAHKTKDGESPLGSQAISALQASFKLSIKANDMETALSTAESLMGLYLRADRAMDASLQLFLIQSCKFSLQVPRIVENACDSADKYRLLLQSREKMVRDLLLPYESEVFKKVDKQLNSMDEVVSHLNMNLPRAEITKSLPEDTVFVSFHIGKGIHDPFEDSHLYVACMKKGKDGGEDVEAQVERMAYEKKDWDRFFGMLSLWKAKSSKFLKDNHVYVDKEMQKPAQEAGSGSGSENEAPEDPTIPKSYHVNAREILTEGWKEVLSEAGALLEPLMGTVRAALGIKGKGASEAVEEEGGEEGGADAKEAEADAAPEQIPLNICLCVDAALSMIPFEALDEFSQCVSVSRNPCLISFCLLNQQLEASSPGGKASVCSKDFNKLKFIVDPKGQFPQGGKEDDEKEGDICHFFENNLQKQFKEWEGIIGRSSMNIGETYIEQVYDNCVSLMCITPGRFSHVFTPKAIKHTNLKNCRMGFLFDQCISENAFLEEKNLRQRQVLEDHYDVSTFLMLQGVKSVVVNSMTTTNLSCCKFIEGFVESLNSGKGLAASVKESGSLLQAVPDLPPHIPFTQVVYGLPNLTIK</sequence>
<dbReference type="Proteomes" id="UP000316726">
    <property type="component" value="Chromosome 2"/>
</dbReference>
<feature type="compositionally biased region" description="Acidic residues" evidence="1">
    <location>
        <begin position="2062"/>
        <end position="2072"/>
    </location>
</feature>
<gene>
    <name evidence="2" type="ORF">A3770_02p16700</name>
</gene>
<dbReference type="Pfam" id="PF25439">
    <property type="entry name" value="TPR_CFAP46_N"/>
    <property type="match status" value="1"/>
</dbReference>
<evidence type="ECO:0000313" key="3">
    <source>
        <dbReference type="Proteomes" id="UP000316726"/>
    </source>
</evidence>
<dbReference type="EMBL" id="CP031035">
    <property type="protein sequence ID" value="QDZ19152.1"/>
    <property type="molecule type" value="Genomic_DNA"/>
</dbReference>
<dbReference type="InterPro" id="IPR057466">
    <property type="entry name" value="CFAP46_TPR"/>
</dbReference>
<keyword evidence="3" id="KW-1185">Reference proteome</keyword>
<dbReference type="STRING" id="1764295.A0A5B8MID6"/>
<organism evidence="2 3">
    <name type="scientific">Chloropicon primus</name>
    <dbReference type="NCBI Taxonomy" id="1764295"/>
    <lineage>
        <taxon>Eukaryota</taxon>
        <taxon>Viridiplantae</taxon>
        <taxon>Chlorophyta</taxon>
        <taxon>Chloropicophyceae</taxon>
        <taxon>Chloropicales</taxon>
        <taxon>Chloropicaceae</taxon>
        <taxon>Chloropicon</taxon>
    </lineage>
</organism>